<reference evidence="3" key="2">
    <citation type="submission" date="2015-01" db="EMBL/GenBank/DDBJ databases">
        <title>Evolutionary Origins and Diversification of the Mycorrhizal Mutualists.</title>
        <authorList>
            <consortium name="DOE Joint Genome Institute"/>
            <consortium name="Mycorrhizal Genomics Consortium"/>
            <person name="Kohler A."/>
            <person name="Kuo A."/>
            <person name="Nagy L.G."/>
            <person name="Floudas D."/>
            <person name="Copeland A."/>
            <person name="Barry K.W."/>
            <person name="Cichocki N."/>
            <person name="Veneault-Fourrey C."/>
            <person name="LaButti K."/>
            <person name="Lindquist E.A."/>
            <person name="Lipzen A."/>
            <person name="Lundell T."/>
            <person name="Morin E."/>
            <person name="Murat C."/>
            <person name="Riley R."/>
            <person name="Ohm R."/>
            <person name="Sun H."/>
            <person name="Tunlid A."/>
            <person name="Henrissat B."/>
            <person name="Grigoriev I.V."/>
            <person name="Hibbett D.S."/>
            <person name="Martin F."/>
        </authorList>
    </citation>
    <scope>NUCLEOTIDE SEQUENCE [LARGE SCALE GENOMIC DNA]</scope>
    <source>
        <strain evidence="3">Foug A</strain>
    </source>
</reference>
<dbReference type="HOGENOM" id="CLU_1161732_0_0_1"/>
<keyword evidence="3" id="KW-1185">Reference proteome</keyword>
<sequence length="239" mass="25311">MSDLGRDFVDVQVGGGRRANASLPAALTPTRLWTAIKATNRNSGLISKARLRRTEQINQPTTGSSLDDNPFLLSPKIRCTSELFQSMEDVVSVNHFPTPPRYSPAASGSPGSPTPKGKSLGHEQRFLVEGGDGVLSPLDAGTIETSSSNLTLEDLFTDASSSTEAKTALRESKSAVPFRPIRAGPGPALELDHPGLERDSLNGPTPQGDGAATSPQDPHFNGDNIDPDEMFDDSAFATI</sequence>
<feature type="compositionally biased region" description="Low complexity" evidence="1">
    <location>
        <begin position="103"/>
        <end position="118"/>
    </location>
</feature>
<dbReference type="EMBL" id="KN822032">
    <property type="protein sequence ID" value="KIM63812.1"/>
    <property type="molecule type" value="Genomic_DNA"/>
</dbReference>
<accession>A0A0C3AFV2</accession>
<organism evidence="2 3">
    <name type="scientific">Scleroderma citrinum Foug A</name>
    <dbReference type="NCBI Taxonomy" id="1036808"/>
    <lineage>
        <taxon>Eukaryota</taxon>
        <taxon>Fungi</taxon>
        <taxon>Dikarya</taxon>
        <taxon>Basidiomycota</taxon>
        <taxon>Agaricomycotina</taxon>
        <taxon>Agaricomycetes</taxon>
        <taxon>Agaricomycetidae</taxon>
        <taxon>Boletales</taxon>
        <taxon>Sclerodermatineae</taxon>
        <taxon>Sclerodermataceae</taxon>
        <taxon>Scleroderma</taxon>
    </lineage>
</organism>
<reference evidence="2 3" key="1">
    <citation type="submission" date="2014-04" db="EMBL/GenBank/DDBJ databases">
        <authorList>
            <consortium name="DOE Joint Genome Institute"/>
            <person name="Kuo A."/>
            <person name="Kohler A."/>
            <person name="Nagy L.G."/>
            <person name="Floudas D."/>
            <person name="Copeland A."/>
            <person name="Barry K.W."/>
            <person name="Cichocki N."/>
            <person name="Veneault-Fourrey C."/>
            <person name="LaButti K."/>
            <person name="Lindquist E.A."/>
            <person name="Lipzen A."/>
            <person name="Lundell T."/>
            <person name="Morin E."/>
            <person name="Murat C."/>
            <person name="Sun H."/>
            <person name="Tunlid A."/>
            <person name="Henrissat B."/>
            <person name="Grigoriev I.V."/>
            <person name="Hibbett D.S."/>
            <person name="Martin F."/>
            <person name="Nordberg H.P."/>
            <person name="Cantor M.N."/>
            <person name="Hua S.X."/>
        </authorList>
    </citation>
    <scope>NUCLEOTIDE SEQUENCE [LARGE SCALE GENOMIC DNA]</scope>
    <source>
        <strain evidence="2 3">Foug A</strain>
    </source>
</reference>
<dbReference type="InParanoid" id="A0A0C3AFV2"/>
<evidence type="ECO:0000313" key="3">
    <source>
        <dbReference type="Proteomes" id="UP000053989"/>
    </source>
</evidence>
<feature type="compositionally biased region" description="Basic and acidic residues" evidence="1">
    <location>
        <begin position="190"/>
        <end position="200"/>
    </location>
</feature>
<evidence type="ECO:0000313" key="2">
    <source>
        <dbReference type="EMBL" id="KIM63812.1"/>
    </source>
</evidence>
<dbReference type="Proteomes" id="UP000053989">
    <property type="component" value="Unassembled WGS sequence"/>
</dbReference>
<gene>
    <name evidence="2" type="ORF">SCLCIDRAFT_23980</name>
</gene>
<proteinExistence type="predicted"/>
<dbReference type="OrthoDB" id="2614979at2759"/>
<name>A0A0C3AFV2_9AGAM</name>
<dbReference type="AlphaFoldDB" id="A0A0C3AFV2"/>
<evidence type="ECO:0000256" key="1">
    <source>
        <dbReference type="SAM" id="MobiDB-lite"/>
    </source>
</evidence>
<protein>
    <submittedName>
        <fullName evidence="2">Uncharacterized protein</fullName>
    </submittedName>
</protein>
<feature type="region of interest" description="Disordered" evidence="1">
    <location>
        <begin position="167"/>
        <end position="239"/>
    </location>
</feature>
<feature type="region of interest" description="Disordered" evidence="1">
    <location>
        <begin position="101"/>
        <end position="120"/>
    </location>
</feature>